<accession>A0A1D7QXX4</accession>
<proteinExistence type="predicted"/>
<name>A0A1D7QXX4_9BACI</name>
<dbReference type="AlphaFoldDB" id="A0A1D7QXX4"/>
<organism evidence="1 2">
    <name type="scientific">Salisediminibacterium beveridgei</name>
    <dbReference type="NCBI Taxonomy" id="632773"/>
    <lineage>
        <taxon>Bacteria</taxon>
        <taxon>Bacillati</taxon>
        <taxon>Bacillota</taxon>
        <taxon>Bacilli</taxon>
        <taxon>Bacillales</taxon>
        <taxon>Bacillaceae</taxon>
        <taxon>Salisediminibacterium</taxon>
    </lineage>
</organism>
<dbReference type="PATRIC" id="fig|632773.3.peg.2592"/>
<evidence type="ECO:0008006" key="3">
    <source>
        <dbReference type="Google" id="ProtNLM"/>
    </source>
</evidence>
<dbReference type="RefSeq" id="WP_069365759.1">
    <property type="nucleotide sequence ID" value="NZ_CP012502.1"/>
</dbReference>
<dbReference type="Proteomes" id="UP000094463">
    <property type="component" value="Chromosome"/>
</dbReference>
<sequence>MSVESVVNRYEEIYDEMKKEFKWSFVNKKVLLHAAMTYAVQPHIPFNSQQFKGLCNRISKDASMFSPLKQDKRLTVAAILETKYDDPKTNFHYMKRIYDLLVKKKFRRGAASYTTALVILSQADEVQSLDEYVERTMAIHKGMRKKHPFITSEYDYPLAALLAVEHHDTDELMRRIEYFYEQLAKNGFRKGSDLQFLSHILSLDDEHSPDEIISRTLAARESWKLSGMKHKGLHYPVTGLLALAGGDSLLFDTISETSEDLNRRKSFKWEKDWNSLVAANITMRTTLDPDESLSVSMYASLNTVLEAQNAAMVAAATAGAVAATSSSGN</sequence>
<evidence type="ECO:0000313" key="2">
    <source>
        <dbReference type="Proteomes" id="UP000094463"/>
    </source>
</evidence>
<gene>
    <name evidence="1" type="ORF">BBEV_2478</name>
</gene>
<dbReference type="KEGG" id="bbev:BBEV_2478"/>
<dbReference type="InterPro" id="IPR025062">
    <property type="entry name" value="DUF4003"/>
</dbReference>
<dbReference type="OrthoDB" id="1778393at2"/>
<keyword evidence="2" id="KW-1185">Reference proteome</keyword>
<protein>
    <recommendedName>
        <fullName evidence="3">DUF4003 domain-containing protein</fullName>
    </recommendedName>
</protein>
<dbReference type="Pfam" id="PF13170">
    <property type="entry name" value="DUF4003"/>
    <property type="match status" value="1"/>
</dbReference>
<evidence type="ECO:0000313" key="1">
    <source>
        <dbReference type="EMBL" id="AOM83818.1"/>
    </source>
</evidence>
<reference evidence="1 2" key="1">
    <citation type="submission" date="2015-08" db="EMBL/GenBank/DDBJ databases">
        <title>The complete genome sequence of Bacillus beveridgei MLTeJB.</title>
        <authorList>
            <person name="Hanson T.E."/>
            <person name="Mesa C."/>
            <person name="Basesman S.M."/>
            <person name="Oremland R.S."/>
        </authorList>
    </citation>
    <scope>NUCLEOTIDE SEQUENCE [LARGE SCALE GENOMIC DNA]</scope>
    <source>
        <strain evidence="1 2">MLTeJB</strain>
    </source>
</reference>
<dbReference type="STRING" id="632773.BBEV_2478"/>
<dbReference type="EMBL" id="CP012502">
    <property type="protein sequence ID" value="AOM83818.1"/>
    <property type="molecule type" value="Genomic_DNA"/>
</dbReference>